<evidence type="ECO:0000256" key="9">
    <source>
        <dbReference type="ARBA" id="ARBA00023004"/>
    </source>
</evidence>
<evidence type="ECO:0000256" key="10">
    <source>
        <dbReference type="ARBA" id="ARBA00023136"/>
    </source>
</evidence>
<dbReference type="STRING" id="555512.SAMN04487993_10242"/>
<evidence type="ECO:0000259" key="13">
    <source>
        <dbReference type="PROSITE" id="PS51007"/>
    </source>
</evidence>
<keyword evidence="2" id="KW-0813">Transport</keyword>
<dbReference type="InterPro" id="IPR009056">
    <property type="entry name" value="Cyt_c-like_dom"/>
</dbReference>
<dbReference type="RefSeq" id="WP_089850742.1">
    <property type="nucleotide sequence ID" value="NZ_FNEJ01000024.1"/>
</dbReference>
<dbReference type="OrthoDB" id="9805828at2"/>
<proteinExistence type="predicted"/>
<evidence type="ECO:0000256" key="2">
    <source>
        <dbReference type="ARBA" id="ARBA00022448"/>
    </source>
</evidence>
<evidence type="ECO:0000313" key="15">
    <source>
        <dbReference type="Proteomes" id="UP000199093"/>
    </source>
</evidence>
<dbReference type="GO" id="GO:0005886">
    <property type="term" value="C:plasma membrane"/>
    <property type="evidence" value="ECO:0007669"/>
    <property type="project" value="UniProtKB-SubCell"/>
</dbReference>
<reference evidence="14 15" key="1">
    <citation type="submission" date="2016-10" db="EMBL/GenBank/DDBJ databases">
        <authorList>
            <person name="de Groot N.N."/>
        </authorList>
    </citation>
    <scope>NUCLEOTIDE SEQUENCE [LARGE SCALE GENOMIC DNA]</scope>
    <source>
        <strain evidence="14 15">DSM 26424</strain>
    </source>
</reference>
<feature type="chain" id="PRO_5011649663" evidence="12">
    <location>
        <begin position="19"/>
        <end position="138"/>
    </location>
</feature>
<dbReference type="GO" id="GO:0009055">
    <property type="term" value="F:electron transfer activity"/>
    <property type="evidence" value="ECO:0007669"/>
    <property type="project" value="InterPro"/>
</dbReference>
<evidence type="ECO:0000256" key="7">
    <source>
        <dbReference type="ARBA" id="ARBA00022982"/>
    </source>
</evidence>
<evidence type="ECO:0000256" key="8">
    <source>
        <dbReference type="ARBA" id="ARBA00022989"/>
    </source>
</evidence>
<keyword evidence="4 11" id="KW-0349">Heme</keyword>
<keyword evidence="5" id="KW-0812">Transmembrane</keyword>
<evidence type="ECO:0000256" key="1">
    <source>
        <dbReference type="ARBA" id="ARBA00004162"/>
    </source>
</evidence>
<evidence type="ECO:0000256" key="11">
    <source>
        <dbReference type="PROSITE-ProRule" id="PRU00433"/>
    </source>
</evidence>
<evidence type="ECO:0000256" key="6">
    <source>
        <dbReference type="ARBA" id="ARBA00022723"/>
    </source>
</evidence>
<keyword evidence="9 11" id="KW-0408">Iron</keyword>
<dbReference type="Gene3D" id="1.10.760.10">
    <property type="entry name" value="Cytochrome c-like domain"/>
    <property type="match status" value="1"/>
</dbReference>
<dbReference type="AlphaFoldDB" id="A0A1G8SDF7"/>
<organism evidence="14 15">
    <name type="scientific">Salipiger marinus</name>
    <dbReference type="NCBI Taxonomy" id="555512"/>
    <lineage>
        <taxon>Bacteria</taxon>
        <taxon>Pseudomonadati</taxon>
        <taxon>Pseudomonadota</taxon>
        <taxon>Alphaproteobacteria</taxon>
        <taxon>Rhodobacterales</taxon>
        <taxon>Roseobacteraceae</taxon>
        <taxon>Salipiger</taxon>
    </lineage>
</organism>
<keyword evidence="8" id="KW-1133">Transmembrane helix</keyword>
<dbReference type="PRINTS" id="PR00604">
    <property type="entry name" value="CYTCHRMECIAB"/>
</dbReference>
<dbReference type="SUPFAM" id="SSF46626">
    <property type="entry name" value="Cytochrome c"/>
    <property type="match status" value="1"/>
</dbReference>
<keyword evidence="6 11" id="KW-0479">Metal-binding</keyword>
<dbReference type="GO" id="GO:0046872">
    <property type="term" value="F:metal ion binding"/>
    <property type="evidence" value="ECO:0007669"/>
    <property type="project" value="UniProtKB-KW"/>
</dbReference>
<name>A0A1G8SDF7_9RHOB</name>
<comment type="subcellular location">
    <subcellularLocation>
        <location evidence="1">Cell membrane</location>
        <topology evidence="1">Single-pass membrane protein</topology>
    </subcellularLocation>
</comment>
<dbReference type="PROSITE" id="PS51007">
    <property type="entry name" value="CYTC"/>
    <property type="match status" value="1"/>
</dbReference>
<evidence type="ECO:0000256" key="4">
    <source>
        <dbReference type="ARBA" id="ARBA00022617"/>
    </source>
</evidence>
<keyword evidence="7" id="KW-0249">Electron transport</keyword>
<dbReference type="EMBL" id="FNEJ01000024">
    <property type="protein sequence ID" value="SDJ27214.1"/>
    <property type="molecule type" value="Genomic_DNA"/>
</dbReference>
<evidence type="ECO:0000256" key="12">
    <source>
        <dbReference type="SAM" id="SignalP"/>
    </source>
</evidence>
<gene>
    <name evidence="14" type="ORF">SAMN04487993_10242</name>
</gene>
<keyword evidence="10" id="KW-0472">Membrane</keyword>
<dbReference type="Proteomes" id="UP000199093">
    <property type="component" value="Unassembled WGS sequence"/>
</dbReference>
<accession>A0A1G8SDF7</accession>
<dbReference type="GO" id="GO:0020037">
    <property type="term" value="F:heme binding"/>
    <property type="evidence" value="ECO:0007669"/>
    <property type="project" value="InterPro"/>
</dbReference>
<dbReference type="PANTHER" id="PTHR11961">
    <property type="entry name" value="CYTOCHROME C"/>
    <property type="match status" value="1"/>
</dbReference>
<evidence type="ECO:0000256" key="3">
    <source>
        <dbReference type="ARBA" id="ARBA00022475"/>
    </source>
</evidence>
<keyword evidence="3" id="KW-1003">Cell membrane</keyword>
<dbReference type="InterPro" id="IPR036909">
    <property type="entry name" value="Cyt_c-like_dom_sf"/>
</dbReference>
<dbReference type="FunFam" id="1.10.760.10:FF:000026">
    <property type="entry name" value="Cytochrome C, membrane-bound"/>
    <property type="match status" value="1"/>
</dbReference>
<dbReference type="InterPro" id="IPR002327">
    <property type="entry name" value="Cyt_c_1A/1B"/>
</dbReference>
<evidence type="ECO:0000256" key="5">
    <source>
        <dbReference type="ARBA" id="ARBA00022692"/>
    </source>
</evidence>
<evidence type="ECO:0000313" key="14">
    <source>
        <dbReference type="EMBL" id="SDJ27214.1"/>
    </source>
</evidence>
<feature type="domain" description="Cytochrome c" evidence="13">
    <location>
        <begin position="28"/>
        <end position="131"/>
    </location>
</feature>
<protein>
    <submittedName>
        <fullName evidence="14">Cytochrome c</fullName>
    </submittedName>
</protein>
<keyword evidence="15" id="KW-1185">Reference proteome</keyword>
<sequence length="138" mass="14437">MILRTIATACLFALPAVAALAQDADITGDAAKGEKVFRKCMACHAVGADAANKVGPELNGIIGREAAAVAEFEYSDALVAKAGEGLVWTPESLAAFLEKPRDYVKGTKMSFAGLRKEDERADVIAYLAQFDAEGGQGS</sequence>
<keyword evidence="12" id="KW-0732">Signal</keyword>
<feature type="signal peptide" evidence="12">
    <location>
        <begin position="1"/>
        <end position="18"/>
    </location>
</feature>
<dbReference type="Pfam" id="PF00034">
    <property type="entry name" value="Cytochrom_C"/>
    <property type="match status" value="1"/>
</dbReference>